<evidence type="ECO:0000313" key="1">
    <source>
        <dbReference type="EMBL" id="CAK7935370.1"/>
    </source>
</evidence>
<reference evidence="1" key="1">
    <citation type="submission" date="2024-01" db="EMBL/GenBank/DDBJ databases">
        <authorList>
            <person name="Webb A."/>
        </authorList>
    </citation>
    <scope>NUCLEOTIDE SEQUENCE</scope>
    <source>
        <strain evidence="1">Pm1</strain>
    </source>
</reference>
<comment type="caution">
    <text evidence="1">The sequence shown here is derived from an EMBL/GenBank/DDBJ whole genome shotgun (WGS) entry which is preliminary data.</text>
</comment>
<organism evidence="1 2">
    <name type="scientific">Peronospora matthiolae</name>
    <dbReference type="NCBI Taxonomy" id="2874970"/>
    <lineage>
        <taxon>Eukaryota</taxon>
        <taxon>Sar</taxon>
        <taxon>Stramenopiles</taxon>
        <taxon>Oomycota</taxon>
        <taxon>Peronosporomycetes</taxon>
        <taxon>Peronosporales</taxon>
        <taxon>Peronosporaceae</taxon>
        <taxon>Peronospora</taxon>
    </lineage>
</organism>
<name>A0AAV1UPQ1_9STRA</name>
<dbReference type="AlphaFoldDB" id="A0AAV1UPQ1"/>
<dbReference type="EMBL" id="CAKLBY020000221">
    <property type="protein sequence ID" value="CAK7935370.1"/>
    <property type="molecule type" value="Genomic_DNA"/>
</dbReference>
<accession>A0AAV1UPQ1</accession>
<proteinExistence type="predicted"/>
<protein>
    <submittedName>
        <fullName evidence="1">Uncharacterized protein</fullName>
    </submittedName>
</protein>
<dbReference type="Proteomes" id="UP001162060">
    <property type="component" value="Unassembled WGS sequence"/>
</dbReference>
<sequence length="132" mass="14923">MTYYRFGQRLKMTRAVARAMARSSAGKRNPDAIEKLIQNNKSRFGRAVVRPLGAAVATFMDSGVAFNTSSEFLYFDSDDDDGTVDRVDHTGRKRSVECARETSHTGRNEGIRIHEALRVLEKKPCRLLKQDK</sequence>
<evidence type="ECO:0000313" key="2">
    <source>
        <dbReference type="Proteomes" id="UP001162060"/>
    </source>
</evidence>
<gene>
    <name evidence="1" type="ORF">PM001_LOCUS20520</name>
</gene>